<accession>A0A4U8Z145</accession>
<evidence type="ECO:0000313" key="2">
    <source>
        <dbReference type="Proteomes" id="UP000294360"/>
    </source>
</evidence>
<organism evidence="1 2">
    <name type="scientific">Methylocella tundrae</name>
    <dbReference type="NCBI Taxonomy" id="227605"/>
    <lineage>
        <taxon>Bacteria</taxon>
        <taxon>Pseudomonadati</taxon>
        <taxon>Pseudomonadota</taxon>
        <taxon>Alphaproteobacteria</taxon>
        <taxon>Hyphomicrobiales</taxon>
        <taxon>Beijerinckiaceae</taxon>
        <taxon>Methylocella</taxon>
    </lineage>
</organism>
<dbReference type="EMBL" id="LR536450">
    <property type="protein sequence ID" value="VFU09009.1"/>
    <property type="molecule type" value="Genomic_DNA"/>
</dbReference>
<reference evidence="1 2" key="1">
    <citation type="submission" date="2019-03" db="EMBL/GenBank/DDBJ databases">
        <authorList>
            <person name="Kox A.R. M."/>
        </authorList>
    </citation>
    <scope>NUCLEOTIDE SEQUENCE [LARGE SCALE GENOMIC DNA]</scope>
    <source>
        <strain evidence="1">MTUNDRAET4 annotated genome</strain>
    </source>
</reference>
<name>A0A4U8Z145_METTU</name>
<sequence>MAQPLPPAFRRGLSRSWNGRRRFFLFWRRLGRGRQLPPPVEHPAKETEFRLGGAIARVIVFCHAKSGFAIEDGAIKGWSRNARSGAVAAVRLTAI</sequence>
<proteinExistence type="predicted"/>
<gene>
    <name evidence="1" type="ORF">MTUNDRAET4_2116</name>
</gene>
<protein>
    <submittedName>
        <fullName evidence="1">Uncharacterized protein</fullName>
    </submittedName>
</protein>
<dbReference type="AlphaFoldDB" id="A0A4U8Z145"/>
<evidence type="ECO:0000313" key="1">
    <source>
        <dbReference type="EMBL" id="VFU09009.1"/>
    </source>
</evidence>
<dbReference type="KEGG" id="mtun:MTUNDRAET4_2116"/>
<dbReference type="Proteomes" id="UP000294360">
    <property type="component" value="Chromosome"/>
</dbReference>